<protein>
    <submittedName>
        <fullName evidence="5">Phosphotriesterase like protein</fullName>
    </submittedName>
</protein>
<evidence type="ECO:0000313" key="5">
    <source>
        <dbReference type="EMBL" id="CDL41342.1"/>
    </source>
</evidence>
<dbReference type="SUPFAM" id="SSF51556">
    <property type="entry name" value="Metallo-dependent hydrolases"/>
    <property type="match status" value="1"/>
</dbReference>
<dbReference type="NCBIfam" id="NF007373">
    <property type="entry name" value="PRK09875.1"/>
    <property type="match status" value="1"/>
</dbReference>
<feature type="binding site" evidence="3">
    <location>
        <position position="12"/>
    </location>
    <ligand>
        <name>a divalent metal cation</name>
        <dbReference type="ChEBI" id="CHEBI:60240"/>
        <label>1</label>
    </ligand>
</feature>
<dbReference type="GO" id="GO:0008270">
    <property type="term" value="F:zinc ion binding"/>
    <property type="evidence" value="ECO:0007669"/>
    <property type="project" value="InterPro"/>
</dbReference>
<comment type="similarity">
    <text evidence="4">Belongs to the metallo-dependent hydrolases superfamily. Phosphotriesterase family.</text>
</comment>
<dbReference type="CDD" id="cd00530">
    <property type="entry name" value="PTE"/>
    <property type="match status" value="1"/>
</dbReference>
<organism evidence="5 6">
    <name type="scientific">Citrobacter freundii</name>
    <dbReference type="NCBI Taxonomy" id="546"/>
    <lineage>
        <taxon>Bacteria</taxon>
        <taxon>Pseudomonadati</taxon>
        <taxon>Pseudomonadota</taxon>
        <taxon>Gammaproteobacteria</taxon>
        <taxon>Enterobacterales</taxon>
        <taxon>Enterobacteriaceae</taxon>
        <taxon>Citrobacter</taxon>
        <taxon>Citrobacter freundii complex</taxon>
    </lineage>
</organism>
<dbReference type="InterPro" id="IPR001559">
    <property type="entry name" value="Phosphotriesterase"/>
</dbReference>
<dbReference type="InterPro" id="IPR032466">
    <property type="entry name" value="Metal_Hydrolase"/>
</dbReference>
<proteinExistence type="inferred from homology"/>
<dbReference type="PROSITE" id="PS51347">
    <property type="entry name" value="PHOSPHOTRIESTERASE_2"/>
    <property type="match status" value="1"/>
</dbReference>
<keyword evidence="2" id="KW-0378">Hydrolase</keyword>
<feature type="binding site" evidence="3">
    <location>
        <position position="14"/>
    </location>
    <ligand>
        <name>a divalent metal cation</name>
        <dbReference type="ChEBI" id="CHEBI:60240"/>
        <label>1</label>
    </ligand>
</feature>
<dbReference type="Proteomes" id="UP000019194">
    <property type="component" value="Unassembled WGS sequence"/>
</dbReference>
<evidence type="ECO:0000256" key="3">
    <source>
        <dbReference type="PIRSR" id="PIRSR601559-52"/>
    </source>
</evidence>
<keyword evidence="1 3" id="KW-0479">Metal-binding</keyword>
<comment type="cofactor">
    <cofactor evidence="3">
        <name>a divalent metal cation</name>
        <dbReference type="ChEBI" id="CHEBI:60240"/>
    </cofactor>
    <text evidence="3">Binds 2 divalent metal cations per subunit.</text>
</comment>
<dbReference type="Gene3D" id="3.20.20.140">
    <property type="entry name" value="Metal-dependent hydrolases"/>
    <property type="match status" value="1"/>
</dbReference>
<sequence>MNFDPTGYTWVHEHLHIDLSGFKNNLDCRLDQYDLICQEMKDLRALGVSNIIEMTNRYMGRNPQFMLDLMRDTGINVVACTGYYQDAFFPEHVAARSVEQLAQEMVDEIVVGIDGTELKAGIIAEIGSSEGVITPLEEKVFIAAARAHIETGRPISTHTSFSTMGVEQLVLLQAHGVDLSRVTVGHCDLKDNLDNILRMIELGAYVQFDTIGKNNYYPDEKRIAMLHAIRDCGLLSHVMLSMDITRRSHLKANGGNGYDYLLTTFIPQLRQSGFSQADVDTMLRDNPSKIFSNKDRIMKKDWRCWLTA</sequence>
<feature type="binding site" evidence="3">
    <location>
        <position position="125"/>
    </location>
    <ligand>
        <name>a divalent metal cation</name>
        <dbReference type="ChEBI" id="CHEBI:60240"/>
        <label>2</label>
    </ligand>
</feature>
<dbReference type="Pfam" id="PF02126">
    <property type="entry name" value="PTE"/>
    <property type="match status" value="1"/>
</dbReference>
<accession>A0A7G2IXU3</accession>
<reference evidence="5 6" key="1">
    <citation type="submission" date="2013-10" db="EMBL/GenBank/DDBJ databases">
        <title>Antibiotic resistance diversity of beta-lactamase producers in the General Hospital Vienna.</title>
        <authorList>
            <person name="Barisic I."/>
            <person name="Mitteregger D."/>
            <person name="Hirschl A.M."/>
            <person name="Noehammer C."/>
            <person name="Wiesinger-Mayr H."/>
        </authorList>
    </citation>
    <scope>NUCLEOTIDE SEQUENCE [LARGE SCALE GENOMIC DNA]</scope>
    <source>
        <strain evidence="5 6">ISC11</strain>
    </source>
</reference>
<name>A0A7G2IXU3_CITFR</name>
<dbReference type="PANTHER" id="PTHR10819">
    <property type="entry name" value="PHOSPHOTRIESTERASE-RELATED"/>
    <property type="match status" value="1"/>
</dbReference>
<dbReference type="PANTHER" id="PTHR10819:SF3">
    <property type="entry name" value="PHOSPHOTRIESTERASE-RELATED PROTEIN"/>
    <property type="match status" value="1"/>
</dbReference>
<evidence type="ECO:0000256" key="1">
    <source>
        <dbReference type="ARBA" id="ARBA00022723"/>
    </source>
</evidence>
<dbReference type="GO" id="GO:0016787">
    <property type="term" value="F:hydrolase activity"/>
    <property type="evidence" value="ECO:0007669"/>
    <property type="project" value="UniProtKB-KW"/>
</dbReference>
<evidence type="ECO:0000313" key="6">
    <source>
        <dbReference type="Proteomes" id="UP000019194"/>
    </source>
</evidence>
<evidence type="ECO:0000256" key="4">
    <source>
        <dbReference type="PROSITE-ProRule" id="PRU00679"/>
    </source>
</evidence>
<dbReference type="PIRSF" id="PIRSF016839">
    <property type="entry name" value="PhP"/>
    <property type="match status" value="1"/>
</dbReference>
<comment type="caution">
    <text evidence="5">The sequence shown here is derived from an EMBL/GenBank/DDBJ whole genome shotgun (WGS) entry which is preliminary data.</text>
</comment>
<dbReference type="AlphaFoldDB" id="A0A7G2IXU3"/>
<comment type="caution">
    <text evidence="4">Lacks conserved residue(s) required for the propagation of feature annotation.</text>
</comment>
<dbReference type="EMBL" id="CBWP010000084">
    <property type="protein sequence ID" value="CDL41342.1"/>
    <property type="molecule type" value="Genomic_DNA"/>
</dbReference>
<evidence type="ECO:0000256" key="2">
    <source>
        <dbReference type="ARBA" id="ARBA00022801"/>
    </source>
</evidence>
<feature type="binding site" evidence="3">
    <location>
        <position position="243"/>
    </location>
    <ligand>
        <name>a divalent metal cation</name>
        <dbReference type="ChEBI" id="CHEBI:60240"/>
        <label>1</label>
    </ligand>
</feature>
<feature type="binding site" evidence="3">
    <location>
        <position position="186"/>
    </location>
    <ligand>
        <name>a divalent metal cation</name>
        <dbReference type="ChEBI" id="CHEBI:60240"/>
        <label>2</label>
    </ligand>
</feature>
<feature type="binding site" evidence="3">
    <location>
        <position position="158"/>
    </location>
    <ligand>
        <name>a divalent metal cation</name>
        <dbReference type="ChEBI" id="CHEBI:60240"/>
        <label>2</label>
    </ligand>
</feature>
<feature type="binding site" evidence="3">
    <location>
        <position position="125"/>
    </location>
    <ligand>
        <name>a divalent metal cation</name>
        <dbReference type="ChEBI" id="CHEBI:60240"/>
        <label>1</label>
    </ligand>
</feature>